<dbReference type="PRINTS" id="PR00154">
    <property type="entry name" value="AMPBINDING"/>
</dbReference>
<dbReference type="Gene3D" id="3.30.300.30">
    <property type="match status" value="1"/>
</dbReference>
<dbReference type="Pfam" id="PF13193">
    <property type="entry name" value="AMP-binding_C"/>
    <property type="match status" value="1"/>
</dbReference>
<dbReference type="SUPFAM" id="SSF56801">
    <property type="entry name" value="Acetyl-CoA synthetase-like"/>
    <property type="match status" value="1"/>
</dbReference>
<dbReference type="Gene3D" id="3.40.50.12780">
    <property type="entry name" value="N-terminal domain of ligase-like"/>
    <property type="match status" value="1"/>
</dbReference>
<dbReference type="GO" id="GO:0005737">
    <property type="term" value="C:cytoplasm"/>
    <property type="evidence" value="ECO:0007669"/>
    <property type="project" value="TreeGrafter"/>
</dbReference>
<dbReference type="NCBIfam" id="TIGR01733">
    <property type="entry name" value="AA-adenyl-dom"/>
    <property type="match status" value="1"/>
</dbReference>
<dbReference type="PANTHER" id="PTHR45527">
    <property type="entry name" value="NONRIBOSOMAL PEPTIDE SYNTHETASE"/>
    <property type="match status" value="1"/>
</dbReference>
<evidence type="ECO:0000313" key="3">
    <source>
        <dbReference type="EMBL" id="MTE21407.1"/>
    </source>
</evidence>
<dbReference type="RefSeq" id="WP_162466484.1">
    <property type="nucleotide sequence ID" value="NZ_WIXO01000001.1"/>
</dbReference>
<dbReference type="InterPro" id="IPR020845">
    <property type="entry name" value="AMP-binding_CS"/>
</dbReference>
<proteinExistence type="predicted"/>
<dbReference type="InterPro" id="IPR045851">
    <property type="entry name" value="AMP-bd_C_sf"/>
</dbReference>
<evidence type="ECO:0000313" key="4">
    <source>
        <dbReference type="Proteomes" id="UP000473014"/>
    </source>
</evidence>
<dbReference type="PANTHER" id="PTHR45527:SF1">
    <property type="entry name" value="FATTY ACID SYNTHASE"/>
    <property type="match status" value="1"/>
</dbReference>
<organism evidence="3 4">
    <name type="scientific">Streptomyces taklimakanensis</name>
    <dbReference type="NCBI Taxonomy" id="2569853"/>
    <lineage>
        <taxon>Bacteria</taxon>
        <taxon>Bacillati</taxon>
        <taxon>Actinomycetota</taxon>
        <taxon>Actinomycetes</taxon>
        <taxon>Kitasatosporales</taxon>
        <taxon>Streptomycetaceae</taxon>
        <taxon>Streptomyces</taxon>
    </lineage>
</organism>
<dbReference type="Proteomes" id="UP000473014">
    <property type="component" value="Unassembled WGS sequence"/>
</dbReference>
<evidence type="ECO:0000259" key="2">
    <source>
        <dbReference type="Pfam" id="PF13193"/>
    </source>
</evidence>
<evidence type="ECO:0000259" key="1">
    <source>
        <dbReference type="Pfam" id="PF00501"/>
    </source>
</evidence>
<comment type="caution">
    <text evidence="3">The sequence shown here is derived from an EMBL/GenBank/DDBJ whole genome shotgun (WGS) entry which is preliminary data.</text>
</comment>
<dbReference type="InterPro" id="IPR025110">
    <property type="entry name" value="AMP-bd_C"/>
</dbReference>
<gene>
    <name evidence="3" type="ORF">F0L17_20280</name>
</gene>
<reference evidence="3 4" key="1">
    <citation type="submission" date="2019-11" db="EMBL/GenBank/DDBJ databases">
        <authorList>
            <person name="Yuan L."/>
        </authorList>
    </citation>
    <scope>NUCLEOTIDE SEQUENCE [LARGE SCALE GENOMIC DNA]</scope>
    <source>
        <strain evidence="3 4">TRM43335</strain>
    </source>
</reference>
<dbReference type="Pfam" id="PF00501">
    <property type="entry name" value="AMP-binding"/>
    <property type="match status" value="1"/>
</dbReference>
<keyword evidence="4" id="KW-1185">Reference proteome</keyword>
<dbReference type="GO" id="GO:0031177">
    <property type="term" value="F:phosphopantetheine binding"/>
    <property type="evidence" value="ECO:0007669"/>
    <property type="project" value="TreeGrafter"/>
</dbReference>
<protein>
    <submittedName>
        <fullName evidence="3">Amino acid adenylation domain-containing protein</fullName>
    </submittedName>
</protein>
<dbReference type="InterPro" id="IPR010071">
    <property type="entry name" value="AA_adenyl_dom"/>
</dbReference>
<feature type="domain" description="AMP-dependent synthetase/ligase" evidence="1">
    <location>
        <begin position="9"/>
        <end position="354"/>
    </location>
</feature>
<dbReference type="InterPro" id="IPR020459">
    <property type="entry name" value="AMP-binding"/>
</dbReference>
<dbReference type="InterPro" id="IPR000873">
    <property type="entry name" value="AMP-dep_synth/lig_dom"/>
</dbReference>
<dbReference type="PROSITE" id="PS00455">
    <property type="entry name" value="AMP_BINDING"/>
    <property type="match status" value="1"/>
</dbReference>
<dbReference type="GO" id="GO:0044550">
    <property type="term" value="P:secondary metabolite biosynthetic process"/>
    <property type="evidence" value="ECO:0007669"/>
    <property type="project" value="TreeGrafter"/>
</dbReference>
<dbReference type="GO" id="GO:0043041">
    <property type="term" value="P:amino acid activation for nonribosomal peptide biosynthetic process"/>
    <property type="evidence" value="ECO:0007669"/>
    <property type="project" value="TreeGrafter"/>
</dbReference>
<accession>A0A6G2BGJ5</accession>
<name>A0A6G2BGJ5_9ACTN</name>
<sequence>MRLHRLLVDSAGRHPRAVAVHGPEGPVTYEELDLLADRHAAALSSRGVRPGDRVLVWSRKSVHAVAVMQAALRVGAVYVPVTGANPPARLTRICDDAAPVLVVADEEAAHRAHTARWADVELCTFEELLSTALRGARPAHHDNEPDDPAYILYTSGSTGTPKGVCISHRNALSFVDWAARHLEIGPGDRLANHAPFNFDLSVFDLYAAFRAGASVHPVPEELAYAPAQLVGFLRERRISVWYSVPSALSLMIRDGGLLDDEPLPDLRACVFAGEPFPLHHVQALRSRRPTVRLLNWYGPTETNVCTSYEVTDADLRRTGALPIGTACSGDRVALDPEGEGEIVVSGPTVMLGYWGREPQRGPYRTGDIARRDADGQLVYVGRRDRMVKIRGHRVELGEIECAVSALDSVSDAAVVVTGAGLETELHAAVVPVPGHRPSLLDVKRCCAERLPTYMIIDRLHLCDDLPRTANGKLDRTSLTAAIEAGEL</sequence>
<dbReference type="EMBL" id="WIXO01000001">
    <property type="protein sequence ID" value="MTE21407.1"/>
    <property type="molecule type" value="Genomic_DNA"/>
</dbReference>
<feature type="domain" description="AMP-binding enzyme C-terminal" evidence="2">
    <location>
        <begin position="398"/>
        <end position="472"/>
    </location>
</feature>
<dbReference type="InterPro" id="IPR042099">
    <property type="entry name" value="ANL_N_sf"/>
</dbReference>
<dbReference type="AlphaFoldDB" id="A0A6G2BGJ5"/>